<evidence type="ECO:0000313" key="1">
    <source>
        <dbReference type="EMBL" id="MBB5890674.1"/>
    </source>
</evidence>
<accession>A0A7W9KF19</accession>
<dbReference type="RefSeq" id="WP_184860272.1">
    <property type="nucleotide sequence ID" value="NZ_BAAAWY010000042.1"/>
</dbReference>
<dbReference type="AlphaFoldDB" id="A0A7W9KF19"/>
<keyword evidence="2" id="KW-1185">Reference proteome</keyword>
<evidence type="ECO:0000313" key="2">
    <source>
        <dbReference type="Proteomes" id="UP000585638"/>
    </source>
</evidence>
<protein>
    <submittedName>
        <fullName evidence="1">Uncharacterized protein</fullName>
    </submittedName>
</protein>
<name>A0A7W9KF19_9PSEU</name>
<comment type="caution">
    <text evidence="1">The sequence shown here is derived from an EMBL/GenBank/DDBJ whole genome shotgun (WGS) entry which is preliminary data.</text>
</comment>
<dbReference type="Proteomes" id="UP000585638">
    <property type="component" value="Unassembled WGS sequence"/>
</dbReference>
<dbReference type="EMBL" id="JACHIR010000001">
    <property type="protein sequence ID" value="MBB5890674.1"/>
    <property type="molecule type" value="Genomic_DNA"/>
</dbReference>
<organism evidence="1 2">
    <name type="scientific">Kutzneria kofuensis</name>
    <dbReference type="NCBI Taxonomy" id="103725"/>
    <lineage>
        <taxon>Bacteria</taxon>
        <taxon>Bacillati</taxon>
        <taxon>Actinomycetota</taxon>
        <taxon>Actinomycetes</taxon>
        <taxon>Pseudonocardiales</taxon>
        <taxon>Pseudonocardiaceae</taxon>
        <taxon>Kutzneria</taxon>
    </lineage>
</organism>
<gene>
    <name evidence="1" type="ORF">BJ998_001870</name>
</gene>
<reference evidence="1 2" key="1">
    <citation type="submission" date="2020-08" db="EMBL/GenBank/DDBJ databases">
        <title>Sequencing the genomes of 1000 actinobacteria strains.</title>
        <authorList>
            <person name="Klenk H.-P."/>
        </authorList>
    </citation>
    <scope>NUCLEOTIDE SEQUENCE [LARGE SCALE GENOMIC DNA]</scope>
    <source>
        <strain evidence="1 2">DSM 43851</strain>
    </source>
</reference>
<proteinExistence type="predicted"/>
<sequence>MSESPPIPEKQEDIEFEIERLTWTNAVYYFVPVRGVKRIYLRTDLRADRAPRTQELCLLGLMEHGCVAEDAPGTQCRLRVAEGGDLTLVPLLVTPLGRRYLRSLFSALANQP</sequence>